<dbReference type="RefSeq" id="WP_034859534.1">
    <property type="nucleotide sequence ID" value="NZ_AJQT01000128.1"/>
</dbReference>
<dbReference type="OrthoDB" id="7847955at2"/>
<dbReference type="SUPFAM" id="SSF56784">
    <property type="entry name" value="HAD-like"/>
    <property type="match status" value="1"/>
</dbReference>
<dbReference type="STRING" id="716928.GCA_000261485_05296"/>
<dbReference type="SFLD" id="SFLDG01140">
    <property type="entry name" value="C2.B:_Phosphomannomutase_and_P"/>
    <property type="match status" value="1"/>
</dbReference>
<dbReference type="Gene3D" id="3.40.50.1000">
    <property type="entry name" value="HAD superfamily/HAD-like"/>
    <property type="match status" value="1"/>
</dbReference>
<dbReference type="InterPro" id="IPR023214">
    <property type="entry name" value="HAD_sf"/>
</dbReference>
<reference evidence="1 2" key="1">
    <citation type="submission" date="2017-08" db="EMBL/GenBank/DDBJ databases">
        <title>Multipartite genome sequences of Sinorhizobium species nodulating soybeans.</title>
        <authorList>
            <person name="Tian C.F."/>
        </authorList>
    </citation>
    <scope>NUCLEOTIDE SEQUENCE [LARGE SCALE GENOMIC DNA]</scope>
    <source>
        <strain evidence="1 2">CCBAU 05684</strain>
    </source>
</reference>
<dbReference type="AlphaFoldDB" id="A0A249P9H1"/>
<accession>A0A249P9H1</accession>
<sequence>MSTSPSISLLVSDVDRTLLTHDYVLPEQVVEAVGRLQKKGVRIVLASARSPEALRPFAERLGLTSLAACFNGGWIGDLRSGVSLVSTTINRDEGLAAMRMATELGLNALWYGHDRVSALASNPTVEHEVRITAETLGIVDTVDALPGQPGKIMCVRTDPNDDTAFDALHEKLSGSLSLVRSHWRLLEINPPGVSKRVAIEFLSEHLGMGREACAAAGDAENDVEMLRWAHVALTVGNALDEIKAFAAFTGPSCDEGGMAAAVDWLNNRLYEPLN</sequence>
<proteinExistence type="predicted"/>
<dbReference type="InterPro" id="IPR036412">
    <property type="entry name" value="HAD-like_sf"/>
</dbReference>
<dbReference type="Gene3D" id="3.30.1240.10">
    <property type="match status" value="1"/>
</dbReference>
<protein>
    <submittedName>
        <fullName evidence="1">HMP-PP hydrolase (Pyridoxal phosphatase) Cof</fullName>
    </submittedName>
</protein>
<dbReference type="GO" id="GO:0016791">
    <property type="term" value="F:phosphatase activity"/>
    <property type="evidence" value="ECO:0007669"/>
    <property type="project" value="TreeGrafter"/>
</dbReference>
<evidence type="ECO:0000313" key="2">
    <source>
        <dbReference type="Proteomes" id="UP000217211"/>
    </source>
</evidence>
<name>A0A249P9H1_9HYPH</name>
<dbReference type="EMBL" id="CP023067">
    <property type="protein sequence ID" value="ASY62583.1"/>
    <property type="molecule type" value="Genomic_DNA"/>
</dbReference>
<dbReference type="InterPro" id="IPR006379">
    <property type="entry name" value="HAD-SF_hydro_IIB"/>
</dbReference>
<organism evidence="1 2">
    <name type="scientific">Sinorhizobium sojae CCBAU 05684</name>
    <dbReference type="NCBI Taxonomy" id="716928"/>
    <lineage>
        <taxon>Bacteria</taxon>
        <taxon>Pseudomonadati</taxon>
        <taxon>Pseudomonadota</taxon>
        <taxon>Alphaproteobacteria</taxon>
        <taxon>Hyphomicrobiales</taxon>
        <taxon>Rhizobiaceae</taxon>
        <taxon>Sinorhizobium/Ensifer group</taxon>
        <taxon>Sinorhizobium</taxon>
    </lineage>
</organism>
<dbReference type="Pfam" id="PF08282">
    <property type="entry name" value="Hydrolase_3"/>
    <property type="match status" value="1"/>
</dbReference>
<dbReference type="KEGG" id="esj:SJ05684_c11270"/>
<keyword evidence="2" id="KW-1185">Reference proteome</keyword>
<dbReference type="PANTHER" id="PTHR10000:SF8">
    <property type="entry name" value="HAD SUPERFAMILY HYDROLASE-LIKE, TYPE 3"/>
    <property type="match status" value="1"/>
</dbReference>
<dbReference type="Proteomes" id="UP000217211">
    <property type="component" value="Chromosome"/>
</dbReference>
<dbReference type="NCBIfam" id="TIGR00099">
    <property type="entry name" value="Cof-subfamily"/>
    <property type="match status" value="1"/>
</dbReference>
<dbReference type="GO" id="GO:0000287">
    <property type="term" value="F:magnesium ion binding"/>
    <property type="evidence" value="ECO:0007669"/>
    <property type="project" value="TreeGrafter"/>
</dbReference>
<dbReference type="eggNOG" id="COG0561">
    <property type="taxonomic scope" value="Bacteria"/>
</dbReference>
<evidence type="ECO:0000313" key="1">
    <source>
        <dbReference type="EMBL" id="ASY62583.1"/>
    </source>
</evidence>
<gene>
    <name evidence="1" type="ORF">SJ05684_c11270</name>
</gene>
<dbReference type="SFLD" id="SFLDS00003">
    <property type="entry name" value="Haloacid_Dehalogenase"/>
    <property type="match status" value="1"/>
</dbReference>
<dbReference type="GO" id="GO:0005829">
    <property type="term" value="C:cytosol"/>
    <property type="evidence" value="ECO:0007669"/>
    <property type="project" value="TreeGrafter"/>
</dbReference>
<dbReference type="NCBIfam" id="TIGR01484">
    <property type="entry name" value="HAD-SF-IIB"/>
    <property type="match status" value="1"/>
</dbReference>
<dbReference type="PANTHER" id="PTHR10000">
    <property type="entry name" value="PHOSPHOSERINE PHOSPHATASE"/>
    <property type="match status" value="1"/>
</dbReference>
<keyword evidence="1" id="KW-0378">Hydrolase</keyword>
<dbReference type="InterPro" id="IPR000150">
    <property type="entry name" value="Cof"/>
</dbReference>